<evidence type="ECO:0008006" key="3">
    <source>
        <dbReference type="Google" id="ProtNLM"/>
    </source>
</evidence>
<organism evidence="1 2">
    <name type="scientific">Paenibacillus konkukensis</name>
    <dbReference type="NCBI Taxonomy" id="2020716"/>
    <lineage>
        <taxon>Bacteria</taxon>
        <taxon>Bacillati</taxon>
        <taxon>Bacillota</taxon>
        <taxon>Bacilli</taxon>
        <taxon>Bacillales</taxon>
        <taxon>Paenibacillaceae</taxon>
        <taxon>Paenibacillus</taxon>
    </lineage>
</organism>
<protein>
    <recommendedName>
        <fullName evidence="3">Acetyl-CoA acetyltransferase</fullName>
    </recommendedName>
</protein>
<dbReference type="EMBL" id="CP027059">
    <property type="protein sequence ID" value="UQZ83146.1"/>
    <property type="molecule type" value="Genomic_DNA"/>
</dbReference>
<gene>
    <name evidence="1" type="ORF">SK3146_02307</name>
</gene>
<proteinExistence type="predicted"/>
<reference evidence="1" key="2">
    <citation type="journal article" date="2021" name="J Anim Sci Technol">
        <title>Complete genome sequence of Paenibacillus konkukensis sp. nov. SK3146 as a potential probiotic strain.</title>
        <authorList>
            <person name="Jung H.I."/>
            <person name="Park S."/>
            <person name="Niu K.M."/>
            <person name="Lee S.W."/>
            <person name="Kothari D."/>
            <person name="Yi K.J."/>
            <person name="Kim S.K."/>
        </authorList>
    </citation>
    <scope>NUCLEOTIDE SEQUENCE</scope>
    <source>
        <strain evidence="1">SK3146</strain>
    </source>
</reference>
<accession>A0ABY4RKW2</accession>
<keyword evidence="2" id="KW-1185">Reference proteome</keyword>
<evidence type="ECO:0000313" key="1">
    <source>
        <dbReference type="EMBL" id="UQZ83146.1"/>
    </source>
</evidence>
<evidence type="ECO:0000313" key="2">
    <source>
        <dbReference type="Proteomes" id="UP001057134"/>
    </source>
</evidence>
<reference evidence="1" key="1">
    <citation type="submission" date="2018-02" db="EMBL/GenBank/DDBJ databases">
        <authorList>
            <person name="Kim S.-K."/>
            <person name="Jung H.-I."/>
            <person name="Lee S.-W."/>
        </authorList>
    </citation>
    <scope>NUCLEOTIDE SEQUENCE</scope>
    <source>
        <strain evidence="1">SK3146</strain>
    </source>
</reference>
<sequence>MYNQPEAVQLRPVYQMQPSVAQTLHSTKEQVRGLCRQYLHHPVRVQTVHGHTYDGVITHIDAYHVYLQMMPGNVRVVQADARGFLNPFFGAGAYNNFILPLVLYELLVISLL</sequence>
<name>A0ABY4RKW2_9BACL</name>
<dbReference type="Proteomes" id="UP001057134">
    <property type="component" value="Chromosome"/>
</dbReference>